<sequence length="884" mass="101458">MDKRRDMRPGASQAGASSSSAGPRPGPSTLQEKYDQLDSIFTSQQLRPSRTQGDAASSGAETVPVSEIQATIEECCSRFIASERRRKELAEKKKSLQQLHDKQQQMIITAQMNVEQTSSKLDAAIRNRQTIQAKVQHACEIGAAIRQHCEHLDTSRSQLSHMRDDQILESNQLIEMIKNISEADKMTEEFKEAERLLREIMELDERNANVEKEFRTKNELERIRHETRMAQLDKETSEAEAYLQQKTLELAAARQKREALQKRIQDISEDDEETIELVNRVQSLEKKIKNSIETRLQPIIEENSCLSVQSNELEEEISAVTGRIEVLEKEKILAEKESKDLTERLAEADIEESNLSDKLLKMRSTNSEFKSQQDSQRKELEDAKSAGQKAVSELEIKLLATKKSAADKAANLRAEITATRKNTDVISQKCAENRDVLSTMTSQCEELQKLLETALENEHSLDSQLKAMEEEKHRVSSVTQELKSKIDVEEKNEVQRKELLSERNQCYEQEESAIKFQIDKYNSDTLKINENITAKRECIALLQKQLEEVQRDSLKSRELVHDRYTSVVDEQRNRIAQLSNIREEVNQKHQNQANELTQQIEKHNQKLTETENLITDAVKSCNTITQEIESLQNAEKKVQQEIESMKYSVDELMEKCKVTEENYQLLMTKQAEMASNLHDEEEILQSKKVIMSELQQEIDKLEKEKAEAAVQNCDEMKETMHNILKNKQTCESLFSSTNLLTQEINDLKMKCDKNKKECDSKLEAMECLDSEIESHERETAKIRAELDKTIKMTDKIEKKITVSEREKLIANQAYDTMLKGIAAAKAKKVKESSQGTTSKGLPPKTTTKQKVLQETILVTLMQMKKQLKRPNITHKKVCRNILKT</sequence>
<gene>
    <name evidence="4 5" type="primary">LOC117647060</name>
</gene>
<name>A0A6P8ZAW4_THRPL</name>
<dbReference type="GeneID" id="117647060"/>
<evidence type="ECO:0000313" key="3">
    <source>
        <dbReference type="Proteomes" id="UP000515158"/>
    </source>
</evidence>
<organism evidence="4">
    <name type="scientific">Thrips palmi</name>
    <name type="common">Melon thrips</name>
    <dbReference type="NCBI Taxonomy" id="161013"/>
    <lineage>
        <taxon>Eukaryota</taxon>
        <taxon>Metazoa</taxon>
        <taxon>Ecdysozoa</taxon>
        <taxon>Arthropoda</taxon>
        <taxon>Hexapoda</taxon>
        <taxon>Insecta</taxon>
        <taxon>Pterygota</taxon>
        <taxon>Neoptera</taxon>
        <taxon>Paraneoptera</taxon>
        <taxon>Thysanoptera</taxon>
        <taxon>Terebrantia</taxon>
        <taxon>Thripoidea</taxon>
        <taxon>Thripidae</taxon>
        <taxon>Thrips</taxon>
    </lineage>
</organism>
<feature type="compositionally biased region" description="Low complexity" evidence="2">
    <location>
        <begin position="9"/>
        <end position="23"/>
    </location>
</feature>
<feature type="coiled-coil region" evidence="1">
    <location>
        <begin position="183"/>
        <end position="270"/>
    </location>
</feature>
<feature type="compositionally biased region" description="Polar residues" evidence="2">
    <location>
        <begin position="363"/>
        <end position="374"/>
    </location>
</feature>
<feature type="compositionally biased region" description="Polar residues" evidence="2">
    <location>
        <begin position="39"/>
        <end position="55"/>
    </location>
</feature>
<feature type="coiled-coil region" evidence="1">
    <location>
        <begin position="310"/>
        <end position="351"/>
    </location>
</feature>
<dbReference type="Proteomes" id="UP000515158">
    <property type="component" value="Unplaced"/>
</dbReference>
<feature type="coiled-coil region" evidence="1">
    <location>
        <begin position="758"/>
        <end position="785"/>
    </location>
</feature>
<evidence type="ECO:0000313" key="4">
    <source>
        <dbReference type="RefSeq" id="XP_034244437.1"/>
    </source>
</evidence>
<feature type="region of interest" description="Disordered" evidence="2">
    <location>
        <begin position="1"/>
        <end position="63"/>
    </location>
</feature>
<dbReference type="KEGG" id="tpal:117647060"/>
<feature type="compositionally biased region" description="Basic and acidic residues" evidence="2">
    <location>
        <begin position="375"/>
        <end position="384"/>
    </location>
</feature>
<feature type="region of interest" description="Disordered" evidence="2">
    <location>
        <begin position="363"/>
        <end position="386"/>
    </location>
</feature>
<proteinExistence type="predicted"/>
<dbReference type="AlphaFoldDB" id="A0A6P8ZAW4"/>
<reference evidence="4 5" key="1">
    <citation type="submission" date="2025-04" db="UniProtKB">
        <authorList>
            <consortium name="RefSeq"/>
        </authorList>
    </citation>
    <scope>IDENTIFICATION</scope>
    <source>
        <tissue evidence="4 5">Total insect</tissue>
    </source>
</reference>
<accession>A0A6P8ZAW4</accession>
<keyword evidence="3" id="KW-1185">Reference proteome</keyword>
<protein>
    <submittedName>
        <fullName evidence="4 5">Myosin-3-like</fullName>
    </submittedName>
</protein>
<evidence type="ECO:0000256" key="2">
    <source>
        <dbReference type="SAM" id="MobiDB-lite"/>
    </source>
</evidence>
<dbReference type="RefSeq" id="XP_034244438.1">
    <property type="nucleotide sequence ID" value="XM_034388547.1"/>
</dbReference>
<feature type="coiled-coil region" evidence="1">
    <location>
        <begin position="532"/>
        <end position="711"/>
    </location>
</feature>
<evidence type="ECO:0000256" key="1">
    <source>
        <dbReference type="SAM" id="Coils"/>
    </source>
</evidence>
<dbReference type="RefSeq" id="XP_034244437.1">
    <property type="nucleotide sequence ID" value="XM_034388546.1"/>
</dbReference>
<keyword evidence="1" id="KW-0175">Coiled coil</keyword>
<evidence type="ECO:0000313" key="5">
    <source>
        <dbReference type="RefSeq" id="XP_034244438.1"/>
    </source>
</evidence>